<dbReference type="EMBL" id="BARW01002564">
    <property type="protein sequence ID" value="GAI72052.1"/>
    <property type="molecule type" value="Genomic_DNA"/>
</dbReference>
<reference evidence="1" key="1">
    <citation type="journal article" date="2014" name="Front. Microbiol.">
        <title>High frequency of phylogenetically diverse reductive dehalogenase-homologous genes in deep subseafloor sedimentary metagenomes.</title>
        <authorList>
            <person name="Kawai M."/>
            <person name="Futagami T."/>
            <person name="Toyoda A."/>
            <person name="Takaki Y."/>
            <person name="Nishi S."/>
            <person name="Hori S."/>
            <person name="Arai W."/>
            <person name="Tsubouchi T."/>
            <person name="Morono Y."/>
            <person name="Uchiyama I."/>
            <person name="Ito T."/>
            <person name="Fujiyama A."/>
            <person name="Inagaki F."/>
            <person name="Takami H."/>
        </authorList>
    </citation>
    <scope>NUCLEOTIDE SEQUENCE</scope>
    <source>
        <strain evidence="1">Expedition CK06-06</strain>
    </source>
</reference>
<name>X1QU25_9ZZZZ</name>
<proteinExistence type="predicted"/>
<dbReference type="AlphaFoldDB" id="X1QU25"/>
<comment type="caution">
    <text evidence="1">The sequence shown here is derived from an EMBL/GenBank/DDBJ whole genome shotgun (WGS) entry which is preliminary data.</text>
</comment>
<sequence>MPKMRSGSRIILVTVPAIINIIGLSASPEPRNRLLAITPKNMKGMPKPRTVRYCVAKSIISGVAPLIVRIDPEKKTVAIRKIAPKHPASEKTCPATWLAASMCLSPKRRETRALMPTPVPTLIAITNMK</sequence>
<gene>
    <name evidence="1" type="ORF">S12H4_07073</name>
</gene>
<accession>X1QU25</accession>
<evidence type="ECO:0000313" key="1">
    <source>
        <dbReference type="EMBL" id="GAI72052.1"/>
    </source>
</evidence>
<organism evidence="1">
    <name type="scientific">marine sediment metagenome</name>
    <dbReference type="NCBI Taxonomy" id="412755"/>
    <lineage>
        <taxon>unclassified sequences</taxon>
        <taxon>metagenomes</taxon>
        <taxon>ecological metagenomes</taxon>
    </lineage>
</organism>
<protein>
    <submittedName>
        <fullName evidence="1">Uncharacterized protein</fullName>
    </submittedName>
</protein>